<accession>A0A227P0K1</accession>
<name>A0A227P0K1_9FLAO</name>
<feature type="chain" id="PRO_5030039201" description="Outer membrane protein beta-barrel domain-containing protein" evidence="1">
    <location>
        <begin position="21"/>
        <end position="211"/>
    </location>
</feature>
<evidence type="ECO:0000313" key="4">
    <source>
        <dbReference type="Proteomes" id="UP000214684"/>
    </source>
</evidence>
<dbReference type="Pfam" id="PF13568">
    <property type="entry name" value="OMP_b-brl_2"/>
    <property type="match status" value="1"/>
</dbReference>
<dbReference type="OrthoDB" id="947434at2"/>
<keyword evidence="1" id="KW-0732">Signal</keyword>
<dbReference type="EMBL" id="MUGS01000039">
    <property type="protein sequence ID" value="OXG03401.1"/>
    <property type="molecule type" value="Genomic_DNA"/>
</dbReference>
<feature type="domain" description="Outer membrane protein beta-barrel" evidence="2">
    <location>
        <begin position="20"/>
        <end position="177"/>
    </location>
</feature>
<dbReference type="Proteomes" id="UP000214684">
    <property type="component" value="Unassembled WGS sequence"/>
</dbReference>
<keyword evidence="4" id="KW-1185">Reference proteome</keyword>
<comment type="caution">
    <text evidence="3">The sequence shown here is derived from an EMBL/GenBank/DDBJ whole genome shotgun (WGS) entry which is preliminary data.</text>
</comment>
<organism evidence="3 4">
    <name type="scientific">Flavobacterium araucananum</name>
    <dbReference type="NCBI Taxonomy" id="946678"/>
    <lineage>
        <taxon>Bacteria</taxon>
        <taxon>Pseudomonadati</taxon>
        <taxon>Bacteroidota</taxon>
        <taxon>Flavobacteriia</taxon>
        <taxon>Flavobacteriales</taxon>
        <taxon>Flavobacteriaceae</taxon>
        <taxon>Flavobacterium</taxon>
    </lineage>
</organism>
<gene>
    <name evidence="3" type="ORF">B0A64_17380</name>
</gene>
<dbReference type="InterPro" id="IPR011250">
    <property type="entry name" value="OMP/PagP_B-barrel"/>
</dbReference>
<dbReference type="SUPFAM" id="SSF56925">
    <property type="entry name" value="OMPA-like"/>
    <property type="match status" value="1"/>
</dbReference>
<dbReference type="AlphaFoldDB" id="A0A227P0K1"/>
<evidence type="ECO:0000259" key="2">
    <source>
        <dbReference type="Pfam" id="PF13568"/>
    </source>
</evidence>
<evidence type="ECO:0000313" key="3">
    <source>
        <dbReference type="EMBL" id="OXG03401.1"/>
    </source>
</evidence>
<reference evidence="3 4" key="1">
    <citation type="submission" date="2016-11" db="EMBL/GenBank/DDBJ databases">
        <title>Whole genomes of Flavobacteriaceae.</title>
        <authorList>
            <person name="Stine C."/>
            <person name="Li C."/>
            <person name="Tadesse D."/>
        </authorList>
    </citation>
    <scope>NUCLEOTIDE SEQUENCE [LARGE SCALE GENOMIC DNA]</scope>
    <source>
        <strain evidence="3 4">DSM 24704</strain>
    </source>
</reference>
<evidence type="ECO:0000256" key="1">
    <source>
        <dbReference type="SAM" id="SignalP"/>
    </source>
</evidence>
<proteinExistence type="predicted"/>
<feature type="signal peptide" evidence="1">
    <location>
        <begin position="1"/>
        <end position="20"/>
    </location>
</feature>
<sequence>MKKLTVIAFVFFTGLLTSNAQVTVSPGLRGGLNISDLSNMPGNTNSKSDFYIGGLVAIKFNKYFTLQPELNYSRQGANFHFSSLAFQNPGDPNFYSRNTKAEINYLTLGAVGKFHFKGKGFHVLAGPSIDFKTDDNFDKLGTNPVGVDLSIVAGLGYTLPNGLTFEARFKQGLIDIYGYDGINYDNNDYYYNDLILNQVFQIGISYTFKVK</sequence>
<dbReference type="RefSeq" id="WP_089480767.1">
    <property type="nucleotide sequence ID" value="NZ_MUGS01000039.1"/>
</dbReference>
<dbReference type="InterPro" id="IPR025665">
    <property type="entry name" value="Beta-barrel_OMP_2"/>
</dbReference>
<protein>
    <recommendedName>
        <fullName evidence="2">Outer membrane protein beta-barrel domain-containing protein</fullName>
    </recommendedName>
</protein>